<protein>
    <submittedName>
        <fullName evidence="2">Putative membrane protein</fullName>
    </submittedName>
</protein>
<comment type="caution">
    <text evidence="2">The sequence shown here is derived from an EMBL/GenBank/DDBJ whole genome shotgun (WGS) entry which is preliminary data.</text>
</comment>
<gene>
    <name evidence="2" type="ORF">C8D97_105137</name>
</gene>
<keyword evidence="1" id="KW-0472">Membrane</keyword>
<organism evidence="2 3">
    <name type="scientific">Pleionea mediterranea</name>
    <dbReference type="NCBI Taxonomy" id="523701"/>
    <lineage>
        <taxon>Bacteria</taxon>
        <taxon>Pseudomonadati</taxon>
        <taxon>Pseudomonadota</taxon>
        <taxon>Gammaproteobacteria</taxon>
        <taxon>Oceanospirillales</taxon>
        <taxon>Pleioneaceae</taxon>
        <taxon>Pleionea</taxon>
    </lineage>
</organism>
<dbReference type="InterPro" id="IPR009339">
    <property type="entry name" value="DUF998"/>
</dbReference>
<keyword evidence="1" id="KW-0812">Transmembrane</keyword>
<feature type="transmembrane region" description="Helical" evidence="1">
    <location>
        <begin position="53"/>
        <end position="71"/>
    </location>
</feature>
<evidence type="ECO:0000256" key="1">
    <source>
        <dbReference type="SAM" id="Phobius"/>
    </source>
</evidence>
<dbReference type="EMBL" id="QGGU01000005">
    <property type="protein sequence ID" value="PWK51822.1"/>
    <property type="molecule type" value="Genomic_DNA"/>
</dbReference>
<dbReference type="Pfam" id="PF06197">
    <property type="entry name" value="DUF998"/>
    <property type="match status" value="1"/>
</dbReference>
<name>A0A316FU77_9GAMM</name>
<keyword evidence="1" id="KW-1133">Transmembrane helix</keyword>
<feature type="transmembrane region" description="Helical" evidence="1">
    <location>
        <begin position="78"/>
        <end position="97"/>
    </location>
</feature>
<feature type="transmembrane region" description="Helical" evidence="1">
    <location>
        <begin position="12"/>
        <end position="33"/>
    </location>
</feature>
<dbReference type="AlphaFoldDB" id="A0A316FU77"/>
<evidence type="ECO:0000313" key="2">
    <source>
        <dbReference type="EMBL" id="PWK51822.1"/>
    </source>
</evidence>
<sequence length="198" mass="21211">MKHILVKQTVVIPLGAMLVPILIAFFLPGYSSISQHISEVALLDHPIALIQRVAAFVTGVSIALFGTWLFLAKGSKYTAVAAVVFGASMISNGVFVMGSPLHGLYGLGFFMVLVPAFFATEIAPTGSSLRSFSMLVALVIMLYLWLMLSGFDPHGFRGLTQRVATLIIFGWYAVASYSLARDINLSVMRSAKHAAAAG</sequence>
<feature type="transmembrane region" description="Helical" evidence="1">
    <location>
        <begin position="103"/>
        <end position="120"/>
    </location>
</feature>
<keyword evidence="3" id="KW-1185">Reference proteome</keyword>
<reference evidence="2 3" key="1">
    <citation type="submission" date="2018-05" db="EMBL/GenBank/DDBJ databases">
        <title>Genomic Encyclopedia of Type Strains, Phase IV (KMG-IV): sequencing the most valuable type-strain genomes for metagenomic binning, comparative biology and taxonomic classification.</title>
        <authorList>
            <person name="Goeker M."/>
        </authorList>
    </citation>
    <scope>NUCLEOTIDE SEQUENCE [LARGE SCALE GENOMIC DNA]</scope>
    <source>
        <strain evidence="2 3">DSM 25350</strain>
    </source>
</reference>
<proteinExistence type="predicted"/>
<dbReference type="Proteomes" id="UP000245790">
    <property type="component" value="Unassembled WGS sequence"/>
</dbReference>
<feature type="transmembrane region" description="Helical" evidence="1">
    <location>
        <begin position="132"/>
        <end position="151"/>
    </location>
</feature>
<evidence type="ECO:0000313" key="3">
    <source>
        <dbReference type="Proteomes" id="UP000245790"/>
    </source>
</evidence>
<accession>A0A316FU77</accession>
<dbReference type="OrthoDB" id="7432790at2"/>
<dbReference type="RefSeq" id="WP_109763212.1">
    <property type="nucleotide sequence ID" value="NZ_QGGU01000005.1"/>
</dbReference>
<feature type="transmembrane region" description="Helical" evidence="1">
    <location>
        <begin position="163"/>
        <end position="180"/>
    </location>
</feature>